<dbReference type="KEGG" id="fmr:Fuma_05610"/>
<dbReference type="STRING" id="1891926.Fuma_05610"/>
<dbReference type="Proteomes" id="UP000187735">
    <property type="component" value="Chromosome"/>
</dbReference>
<accession>A0A1P8WPE8</accession>
<dbReference type="EMBL" id="CP017641">
    <property type="protein sequence ID" value="APZ95947.1"/>
    <property type="molecule type" value="Genomic_DNA"/>
</dbReference>
<proteinExistence type="predicted"/>
<dbReference type="AlphaFoldDB" id="A0A1P8WPE8"/>
<reference evidence="1 2" key="1">
    <citation type="journal article" date="2016" name="Front. Microbiol.">
        <title>Fuerstia marisgermanicae gen. nov., sp. nov., an Unusual Member of the Phylum Planctomycetes from the German Wadden Sea.</title>
        <authorList>
            <person name="Kohn T."/>
            <person name="Heuer A."/>
            <person name="Jogler M."/>
            <person name="Vollmers J."/>
            <person name="Boedeker C."/>
            <person name="Bunk B."/>
            <person name="Rast P."/>
            <person name="Borchert D."/>
            <person name="Glockner I."/>
            <person name="Freese H.M."/>
            <person name="Klenk H.P."/>
            <person name="Overmann J."/>
            <person name="Kaster A.K."/>
            <person name="Rohde M."/>
            <person name="Wiegand S."/>
            <person name="Jogler C."/>
        </authorList>
    </citation>
    <scope>NUCLEOTIDE SEQUENCE [LARGE SCALE GENOMIC DNA]</scope>
    <source>
        <strain evidence="1 2">NH11</strain>
    </source>
</reference>
<evidence type="ECO:0000313" key="1">
    <source>
        <dbReference type="EMBL" id="APZ95947.1"/>
    </source>
</evidence>
<gene>
    <name evidence="1" type="ORF">Fuma_05610</name>
</gene>
<sequence>MNGTPTFAPAVSERLPYITNEVIVDGTGLRPWTQSAFQLSLHSLVVTGTHELNNLQLNDRVGLAEHCRTTFQRSSDLEALLVFEYAPMTECTRGCGRSLPIG</sequence>
<protein>
    <submittedName>
        <fullName evidence="1">Uncharacterized protein</fullName>
    </submittedName>
</protein>
<organism evidence="1 2">
    <name type="scientific">Fuerstiella marisgermanici</name>
    <dbReference type="NCBI Taxonomy" id="1891926"/>
    <lineage>
        <taxon>Bacteria</taxon>
        <taxon>Pseudomonadati</taxon>
        <taxon>Planctomycetota</taxon>
        <taxon>Planctomycetia</taxon>
        <taxon>Planctomycetales</taxon>
        <taxon>Planctomycetaceae</taxon>
        <taxon>Fuerstiella</taxon>
    </lineage>
</organism>
<keyword evidence="2" id="KW-1185">Reference proteome</keyword>
<evidence type="ECO:0000313" key="2">
    <source>
        <dbReference type="Proteomes" id="UP000187735"/>
    </source>
</evidence>
<name>A0A1P8WPE8_9PLAN</name>